<dbReference type="AlphaFoldDB" id="A0A8I6SMH0"/>
<dbReference type="PANTHER" id="PTHR23226">
    <property type="entry name" value="ZINC FINGER AND SCAN DOMAIN-CONTAINING"/>
    <property type="match status" value="1"/>
</dbReference>
<keyword evidence="4 7" id="KW-0863">Zinc-finger</keyword>
<comment type="subcellular location">
    <subcellularLocation>
        <location evidence="1">Nucleus</location>
    </subcellularLocation>
</comment>
<dbReference type="GO" id="GO:0000981">
    <property type="term" value="F:DNA-binding transcription factor activity, RNA polymerase II-specific"/>
    <property type="evidence" value="ECO:0007669"/>
    <property type="project" value="TreeGrafter"/>
</dbReference>
<dbReference type="SUPFAM" id="SSF57667">
    <property type="entry name" value="beta-beta-alpha zinc fingers"/>
    <property type="match status" value="2"/>
</dbReference>
<feature type="compositionally biased region" description="Basic residues" evidence="8">
    <location>
        <begin position="341"/>
        <end position="351"/>
    </location>
</feature>
<dbReference type="InterPro" id="IPR013087">
    <property type="entry name" value="Znf_C2H2_type"/>
</dbReference>
<name>A0A8I6SMH0_CIMLE</name>
<dbReference type="GO" id="GO:0000978">
    <property type="term" value="F:RNA polymerase II cis-regulatory region sequence-specific DNA binding"/>
    <property type="evidence" value="ECO:0007669"/>
    <property type="project" value="TreeGrafter"/>
</dbReference>
<evidence type="ECO:0000313" key="11">
    <source>
        <dbReference type="Proteomes" id="UP000494040"/>
    </source>
</evidence>
<evidence type="ECO:0000256" key="1">
    <source>
        <dbReference type="ARBA" id="ARBA00004123"/>
    </source>
</evidence>
<feature type="region of interest" description="Disordered" evidence="8">
    <location>
        <begin position="341"/>
        <end position="363"/>
    </location>
</feature>
<dbReference type="Proteomes" id="UP000494040">
    <property type="component" value="Unassembled WGS sequence"/>
</dbReference>
<dbReference type="GO" id="GO:0032502">
    <property type="term" value="P:developmental process"/>
    <property type="evidence" value="ECO:0007669"/>
    <property type="project" value="UniProtKB-ARBA"/>
</dbReference>
<keyword evidence="5" id="KW-0862">Zinc</keyword>
<dbReference type="GeneID" id="106661236"/>
<dbReference type="PROSITE" id="PS00028">
    <property type="entry name" value="ZINC_FINGER_C2H2_1"/>
    <property type="match status" value="3"/>
</dbReference>
<evidence type="ECO:0000256" key="6">
    <source>
        <dbReference type="ARBA" id="ARBA00023242"/>
    </source>
</evidence>
<evidence type="ECO:0000256" key="8">
    <source>
        <dbReference type="SAM" id="MobiDB-lite"/>
    </source>
</evidence>
<dbReference type="InterPro" id="IPR036236">
    <property type="entry name" value="Znf_C2H2_sf"/>
</dbReference>
<dbReference type="OrthoDB" id="372803at2759"/>
<dbReference type="FunFam" id="3.30.160.60:FF:000202">
    <property type="entry name" value="Zinc finger protein 574"/>
    <property type="match status" value="1"/>
</dbReference>
<keyword evidence="11" id="KW-1185">Reference proteome</keyword>
<feature type="domain" description="C2H2-type" evidence="9">
    <location>
        <begin position="328"/>
        <end position="355"/>
    </location>
</feature>
<dbReference type="OMA" id="FNERTHN"/>
<dbReference type="Gene3D" id="3.30.160.60">
    <property type="entry name" value="Classic Zinc Finger"/>
    <property type="match status" value="1"/>
</dbReference>
<dbReference type="GO" id="GO:0008270">
    <property type="term" value="F:zinc ion binding"/>
    <property type="evidence" value="ECO:0007669"/>
    <property type="project" value="UniProtKB-KW"/>
</dbReference>
<dbReference type="EnsemblMetazoa" id="XM_024225783.1">
    <property type="protein sequence ID" value="XP_024081551.1"/>
    <property type="gene ID" value="LOC106661236"/>
</dbReference>
<dbReference type="PANTHER" id="PTHR23226:SF416">
    <property type="entry name" value="FI01424P"/>
    <property type="match status" value="1"/>
</dbReference>
<feature type="domain" description="C2H2-type" evidence="9">
    <location>
        <begin position="433"/>
        <end position="460"/>
    </location>
</feature>
<dbReference type="PROSITE" id="PS50157">
    <property type="entry name" value="ZINC_FINGER_C2H2_2"/>
    <property type="match status" value="3"/>
</dbReference>
<dbReference type="Pfam" id="PF00096">
    <property type="entry name" value="zf-C2H2"/>
    <property type="match status" value="2"/>
</dbReference>
<evidence type="ECO:0000256" key="5">
    <source>
        <dbReference type="ARBA" id="ARBA00022833"/>
    </source>
</evidence>
<evidence type="ECO:0000256" key="3">
    <source>
        <dbReference type="ARBA" id="ARBA00022737"/>
    </source>
</evidence>
<feature type="domain" description="C2H2-type" evidence="9">
    <location>
        <begin position="405"/>
        <end position="428"/>
    </location>
</feature>
<evidence type="ECO:0000256" key="2">
    <source>
        <dbReference type="ARBA" id="ARBA00022723"/>
    </source>
</evidence>
<keyword evidence="3" id="KW-0677">Repeat</keyword>
<organism evidence="10 11">
    <name type="scientific">Cimex lectularius</name>
    <name type="common">Bed bug</name>
    <name type="synonym">Acanthia lectularia</name>
    <dbReference type="NCBI Taxonomy" id="79782"/>
    <lineage>
        <taxon>Eukaryota</taxon>
        <taxon>Metazoa</taxon>
        <taxon>Ecdysozoa</taxon>
        <taxon>Arthropoda</taxon>
        <taxon>Hexapoda</taxon>
        <taxon>Insecta</taxon>
        <taxon>Pterygota</taxon>
        <taxon>Neoptera</taxon>
        <taxon>Paraneoptera</taxon>
        <taxon>Hemiptera</taxon>
        <taxon>Heteroptera</taxon>
        <taxon>Panheteroptera</taxon>
        <taxon>Cimicomorpha</taxon>
        <taxon>Cimicidae</taxon>
        <taxon>Cimex</taxon>
    </lineage>
</organism>
<dbReference type="SMART" id="SM00355">
    <property type="entry name" value="ZnF_C2H2"/>
    <property type="match status" value="3"/>
</dbReference>
<dbReference type="KEGG" id="clec:106661236"/>
<dbReference type="RefSeq" id="XP_024081551.1">
    <property type="nucleotide sequence ID" value="XM_024225783.1"/>
</dbReference>
<proteinExistence type="predicted"/>
<evidence type="ECO:0000256" key="7">
    <source>
        <dbReference type="PROSITE-ProRule" id="PRU00042"/>
    </source>
</evidence>
<keyword evidence="6" id="KW-0539">Nucleus</keyword>
<evidence type="ECO:0000259" key="9">
    <source>
        <dbReference type="PROSITE" id="PS50157"/>
    </source>
</evidence>
<dbReference type="GO" id="GO:0005634">
    <property type="term" value="C:nucleus"/>
    <property type="evidence" value="ECO:0007669"/>
    <property type="project" value="UniProtKB-SubCell"/>
</dbReference>
<evidence type="ECO:0000256" key="4">
    <source>
        <dbReference type="ARBA" id="ARBA00022771"/>
    </source>
</evidence>
<evidence type="ECO:0000313" key="10">
    <source>
        <dbReference type="EnsemblMetazoa" id="XP_024081551.1"/>
    </source>
</evidence>
<keyword evidence="2" id="KW-0479">Metal-binding</keyword>
<sequence length="469" mass="56351">MNNPSLSNIQNALVKYQYTYYGSPSPESCPLPPATWGQKNNNAPLVTRESRIIVESLISNWNNQNVNPFQNTQQNYGQCFSVQDYNDIISKQLSEIYNYQYNQRNNLKNYDNLGFNQDMQNNYVYGFNERTHNYWSQSDEMNYQNRYLYHKANDRMHYYDRNTMGEKFHCNTYGRMDGYYGNNMERNINFNACDQVNDYNRNNMERSVTFNAFERMDGYNRNNFERNVDYNAYDRTVGYNRNNMNERPFDHQFNGELTNGYDLNGRYENRINCYNKDYYNNYNWRMDNQNRKECNRYEWKRGYCNNYNHFNTKRPKWRNQRYKQKNGHQCSKCNKTFHNRSQMRLHERTHRTPSPIEQTDVQKSNGCDNIKKEVSSCNSFQFMNGRPSSHSTPRDLELSNEEKMFKCPHCPKSFAKSSEMSRHLNIHTPGIEYVCKVCSSVYFTETQLKFHELIHSQDNNNNKPLNAMK</sequence>
<reference evidence="10" key="1">
    <citation type="submission" date="2022-01" db="UniProtKB">
        <authorList>
            <consortium name="EnsemblMetazoa"/>
        </authorList>
    </citation>
    <scope>IDENTIFICATION</scope>
</reference>
<accession>A0A8I6SMH0</accession>
<protein>
    <recommendedName>
        <fullName evidence="9">C2H2-type domain-containing protein</fullName>
    </recommendedName>
</protein>